<reference evidence="2 3" key="1">
    <citation type="submission" date="2019-10" db="EMBL/GenBank/DDBJ databases">
        <title>Rudanella paleaurantiibacter sp. nov., isolated from sludge.</title>
        <authorList>
            <person name="Xu S.Q."/>
        </authorList>
    </citation>
    <scope>NUCLEOTIDE SEQUENCE [LARGE SCALE GENOMIC DNA]</scope>
    <source>
        <strain evidence="2 3">HX-22-17</strain>
    </source>
</reference>
<dbReference type="Proteomes" id="UP000488299">
    <property type="component" value="Unassembled WGS sequence"/>
</dbReference>
<dbReference type="RefSeq" id="WP_152126514.1">
    <property type="nucleotide sequence ID" value="NZ_WELI01000012.1"/>
</dbReference>
<dbReference type="AlphaFoldDB" id="A0A7J5TTG0"/>
<dbReference type="PANTHER" id="PTHR46580">
    <property type="entry name" value="SENSOR KINASE-RELATED"/>
    <property type="match status" value="1"/>
</dbReference>
<dbReference type="SUPFAM" id="SSF46626">
    <property type="entry name" value="Cytochrome c"/>
    <property type="match status" value="1"/>
</dbReference>
<evidence type="ECO:0000256" key="1">
    <source>
        <dbReference type="ARBA" id="ARBA00022729"/>
    </source>
</evidence>
<dbReference type="InterPro" id="IPR028994">
    <property type="entry name" value="Integrin_alpha_N"/>
</dbReference>
<dbReference type="InterPro" id="IPR036909">
    <property type="entry name" value="Cyt_c-like_dom_sf"/>
</dbReference>
<dbReference type="GO" id="GO:0020037">
    <property type="term" value="F:heme binding"/>
    <property type="evidence" value="ECO:0007669"/>
    <property type="project" value="InterPro"/>
</dbReference>
<protein>
    <submittedName>
        <fullName evidence="2">VCBS repeat-containing protein</fullName>
    </submittedName>
</protein>
<dbReference type="PANTHER" id="PTHR46580:SF4">
    <property type="entry name" value="ATP_GTP-BINDING PROTEIN"/>
    <property type="match status" value="1"/>
</dbReference>
<keyword evidence="3" id="KW-1185">Reference proteome</keyword>
<sequence length="514" mass="56903">MKVSFKIQLIGFWLVGAAMLVWAPAGCTRTQPTGEELAVAYCGSCHLYTDPSVLDKDTWQNGVLPRMALRMGYLSDTASVGRYGAQVEELNEGIRLGYYPAQPTISRENWLKIVNFYLTKAPAKLTLPAPAAPAELSLFTPKVPKQPLPPFTTFVRIDSASRSLRVGNRRGDLITLSGNLARTDSMHLPSPPSDAVRVPGRTDYAYLLMGIMDPNDRAAGKLWMGGKAVVDTLRRPVQLTTADLDRNGKPDWIVSEFGHNVGRLSAYINEGNTYREVVLDAVPGARRTLVHDVDKDGWPDVVALLAQGDEQIAVFYNDRNGRFRKETVLRLPPVYGSSYFELVDMNRDGHLDLVCTNGDNADYSKIDKPFHGIRVYLNDGKFGFKKEAWFYPMPGAQQVVARDFDRDGDVDLAAISFFPVMDDAGKKPAQVFVYLENTGNLTFKPRTWTGADTGRWLVMDAGDMDGDGDDDIALGSFYKSVSPTPVYWADSWAKSQTGVVVLENTLRKAARPVQ</sequence>
<comment type="caution">
    <text evidence="2">The sequence shown here is derived from an EMBL/GenBank/DDBJ whole genome shotgun (WGS) entry which is preliminary data.</text>
</comment>
<evidence type="ECO:0000313" key="2">
    <source>
        <dbReference type="EMBL" id="KAB7727049.1"/>
    </source>
</evidence>
<evidence type="ECO:0000313" key="3">
    <source>
        <dbReference type="Proteomes" id="UP000488299"/>
    </source>
</evidence>
<dbReference type="EMBL" id="WELI01000012">
    <property type="protein sequence ID" value="KAB7727049.1"/>
    <property type="molecule type" value="Genomic_DNA"/>
</dbReference>
<gene>
    <name evidence="2" type="ORF">F5984_22700</name>
</gene>
<proteinExistence type="predicted"/>
<dbReference type="Gene3D" id="2.130.10.130">
    <property type="entry name" value="Integrin alpha, N-terminal"/>
    <property type="match status" value="2"/>
</dbReference>
<organism evidence="2 3">
    <name type="scientific">Rudanella paleaurantiibacter</name>
    <dbReference type="NCBI Taxonomy" id="2614655"/>
    <lineage>
        <taxon>Bacteria</taxon>
        <taxon>Pseudomonadati</taxon>
        <taxon>Bacteroidota</taxon>
        <taxon>Cytophagia</taxon>
        <taxon>Cytophagales</taxon>
        <taxon>Cytophagaceae</taxon>
        <taxon>Rudanella</taxon>
    </lineage>
</organism>
<dbReference type="GO" id="GO:0009055">
    <property type="term" value="F:electron transfer activity"/>
    <property type="evidence" value="ECO:0007669"/>
    <property type="project" value="InterPro"/>
</dbReference>
<keyword evidence="1" id="KW-0732">Signal</keyword>
<accession>A0A7J5TTG0</accession>
<dbReference type="InterPro" id="IPR013517">
    <property type="entry name" value="FG-GAP"/>
</dbReference>
<dbReference type="SUPFAM" id="SSF69318">
    <property type="entry name" value="Integrin alpha N-terminal domain"/>
    <property type="match status" value="1"/>
</dbReference>
<name>A0A7J5TTG0_9BACT</name>
<dbReference type="Pfam" id="PF13517">
    <property type="entry name" value="FG-GAP_3"/>
    <property type="match status" value="2"/>
</dbReference>